<accession>A0A835H703</accession>
<gene>
    <name evidence="1" type="ORF">IFM89_006079</name>
</gene>
<proteinExistence type="predicted"/>
<organism evidence="1 2">
    <name type="scientific">Coptis chinensis</name>
    <dbReference type="NCBI Taxonomy" id="261450"/>
    <lineage>
        <taxon>Eukaryota</taxon>
        <taxon>Viridiplantae</taxon>
        <taxon>Streptophyta</taxon>
        <taxon>Embryophyta</taxon>
        <taxon>Tracheophyta</taxon>
        <taxon>Spermatophyta</taxon>
        <taxon>Magnoliopsida</taxon>
        <taxon>Ranunculales</taxon>
        <taxon>Ranunculaceae</taxon>
        <taxon>Coptidoideae</taxon>
        <taxon>Coptis</taxon>
    </lineage>
</organism>
<reference evidence="1 2" key="1">
    <citation type="submission" date="2020-10" db="EMBL/GenBank/DDBJ databases">
        <title>The Coptis chinensis genome and diversification of protoberbering-type alkaloids.</title>
        <authorList>
            <person name="Wang B."/>
            <person name="Shu S."/>
            <person name="Song C."/>
            <person name="Liu Y."/>
        </authorList>
    </citation>
    <scope>NUCLEOTIDE SEQUENCE [LARGE SCALE GENOMIC DNA]</scope>
    <source>
        <strain evidence="1">HL-2020</strain>
        <tissue evidence="1">Leaf</tissue>
    </source>
</reference>
<comment type="caution">
    <text evidence="1">The sequence shown here is derived from an EMBL/GenBank/DDBJ whole genome shotgun (WGS) entry which is preliminary data.</text>
</comment>
<name>A0A835H703_9MAGN</name>
<evidence type="ECO:0000313" key="1">
    <source>
        <dbReference type="EMBL" id="KAF9591733.1"/>
    </source>
</evidence>
<protein>
    <submittedName>
        <fullName evidence="1">Uncharacterized protein</fullName>
    </submittedName>
</protein>
<evidence type="ECO:0000313" key="2">
    <source>
        <dbReference type="Proteomes" id="UP000631114"/>
    </source>
</evidence>
<dbReference type="AlphaFoldDB" id="A0A835H703"/>
<dbReference type="EMBL" id="JADFTS010000008">
    <property type="protein sequence ID" value="KAF9591733.1"/>
    <property type="molecule type" value="Genomic_DNA"/>
</dbReference>
<dbReference type="Proteomes" id="UP000631114">
    <property type="component" value="Unassembled WGS sequence"/>
</dbReference>
<keyword evidence="2" id="KW-1185">Reference proteome</keyword>
<sequence>MVDFWLNSDHPYVRYLAQGSFDLQTRPQFVIGTQISGLQSTTIQQLKYSLISSPIGLVTLEPSRGVSRRAFEGHG</sequence>